<comment type="caution">
    <text evidence="1">The sequence shown here is derived from an EMBL/GenBank/DDBJ whole genome shotgun (WGS) entry which is preliminary data.</text>
</comment>
<dbReference type="Proteomes" id="UP001165064">
    <property type="component" value="Unassembled WGS sequence"/>
</dbReference>
<evidence type="ECO:0000313" key="1">
    <source>
        <dbReference type="EMBL" id="GMF05424.1"/>
    </source>
</evidence>
<protein>
    <submittedName>
        <fullName evidence="1">Unnamed protein product</fullName>
    </submittedName>
</protein>
<keyword evidence="2" id="KW-1185">Reference proteome</keyword>
<reference evidence="1" key="1">
    <citation type="submission" date="2023-04" db="EMBL/GenBank/DDBJ databases">
        <title>Ambrosiozyma monospora NBRC 10751.</title>
        <authorList>
            <person name="Ichikawa N."/>
            <person name="Sato H."/>
            <person name="Tonouchi N."/>
        </authorList>
    </citation>
    <scope>NUCLEOTIDE SEQUENCE</scope>
    <source>
        <strain evidence="1">NBRC 10751</strain>
    </source>
</reference>
<proteinExistence type="predicted"/>
<name>A0ACB5U919_AMBMO</name>
<dbReference type="EMBL" id="BSXS01014403">
    <property type="protein sequence ID" value="GMF05424.1"/>
    <property type="molecule type" value="Genomic_DNA"/>
</dbReference>
<evidence type="ECO:0000313" key="2">
    <source>
        <dbReference type="Proteomes" id="UP001165064"/>
    </source>
</evidence>
<sequence length="210" mass="24440">MPSSFPWFKMYDHSSVNYSPVTDITMFVHLQNSHLTNQTANNQAQLTCGKENRGDLTFIKSVTVALNERDKDLIIRPTPSQSQLQATPLLRIALSIIAELPLELQLTVYKYFISQNYSLHQLYELFKQRNDQLIATALASLLMESTFSLKHDFETLSCDFRSKEFLKLNFEPADYIYSLYQFLTLRNIKAKRVVISVYRSRSILQKPMKR</sequence>
<organism evidence="1 2">
    <name type="scientific">Ambrosiozyma monospora</name>
    <name type="common">Yeast</name>
    <name type="synonym">Endomycopsis monosporus</name>
    <dbReference type="NCBI Taxonomy" id="43982"/>
    <lineage>
        <taxon>Eukaryota</taxon>
        <taxon>Fungi</taxon>
        <taxon>Dikarya</taxon>
        <taxon>Ascomycota</taxon>
        <taxon>Saccharomycotina</taxon>
        <taxon>Pichiomycetes</taxon>
        <taxon>Pichiales</taxon>
        <taxon>Pichiaceae</taxon>
        <taxon>Ambrosiozyma</taxon>
    </lineage>
</organism>
<gene>
    <name evidence="1" type="ORF">Amon02_001233000</name>
</gene>
<accession>A0ACB5U919</accession>